<dbReference type="Gene3D" id="1.10.10.10">
    <property type="entry name" value="Winged helix-like DNA-binding domain superfamily/Winged helix DNA-binding domain"/>
    <property type="match status" value="1"/>
</dbReference>
<sequence length="109" mass="12239">MPSLHAWELLWAEPAPRTRVRLCGRLKVEIDGQEPALPSGQGASLLGYLLASPEREADRSQLIEVLWPYRAPRDPYAALRPILSRLRGALGRAALEGRKRIRVRLPEPV</sequence>
<dbReference type="SUPFAM" id="SSF46894">
    <property type="entry name" value="C-terminal effector domain of the bipartite response regulators"/>
    <property type="match status" value="1"/>
</dbReference>
<protein>
    <recommendedName>
        <fullName evidence="3">OmpR/PhoB-type domain-containing protein</fullName>
    </recommendedName>
</protein>
<evidence type="ECO:0000313" key="1">
    <source>
        <dbReference type="EMBL" id="UGS36086.1"/>
    </source>
</evidence>
<gene>
    <name evidence="1" type="ORF">DSM104329_02484</name>
</gene>
<dbReference type="EMBL" id="CP087164">
    <property type="protein sequence ID" value="UGS36086.1"/>
    <property type="molecule type" value="Genomic_DNA"/>
</dbReference>
<dbReference type="GO" id="GO:0003677">
    <property type="term" value="F:DNA binding"/>
    <property type="evidence" value="ECO:0007669"/>
    <property type="project" value="InterPro"/>
</dbReference>
<dbReference type="PANTHER" id="PTHR35807">
    <property type="entry name" value="TRANSCRIPTIONAL REGULATOR REDD-RELATED"/>
    <property type="match status" value="1"/>
</dbReference>
<dbReference type="InterPro" id="IPR051677">
    <property type="entry name" value="AfsR-DnrI-RedD_regulator"/>
</dbReference>
<dbReference type="RefSeq" id="WP_259315763.1">
    <property type="nucleotide sequence ID" value="NZ_CP087164.1"/>
</dbReference>
<organism evidence="1 2">
    <name type="scientific">Capillimicrobium parvum</name>
    <dbReference type="NCBI Taxonomy" id="2884022"/>
    <lineage>
        <taxon>Bacteria</taxon>
        <taxon>Bacillati</taxon>
        <taxon>Actinomycetota</taxon>
        <taxon>Thermoleophilia</taxon>
        <taxon>Solirubrobacterales</taxon>
        <taxon>Capillimicrobiaceae</taxon>
        <taxon>Capillimicrobium</taxon>
    </lineage>
</organism>
<dbReference type="InterPro" id="IPR016032">
    <property type="entry name" value="Sig_transdc_resp-reg_C-effctor"/>
</dbReference>
<name>A0A9E6XX91_9ACTN</name>
<keyword evidence="2" id="KW-1185">Reference proteome</keyword>
<accession>A0A9E6XX91</accession>
<evidence type="ECO:0008006" key="3">
    <source>
        <dbReference type="Google" id="ProtNLM"/>
    </source>
</evidence>
<dbReference type="KEGG" id="sbae:DSM104329_02484"/>
<dbReference type="GO" id="GO:0006355">
    <property type="term" value="P:regulation of DNA-templated transcription"/>
    <property type="evidence" value="ECO:0007669"/>
    <property type="project" value="InterPro"/>
</dbReference>
<reference evidence="1" key="1">
    <citation type="journal article" date="2022" name="Int. J. Syst. Evol. Microbiol.">
        <title>Pseudomonas aegrilactucae sp. nov. and Pseudomonas morbosilactucae sp. nov., pathogens causing bacterial rot of lettuce in Japan.</title>
        <authorList>
            <person name="Sawada H."/>
            <person name="Fujikawa T."/>
            <person name="Satou M."/>
        </authorList>
    </citation>
    <scope>NUCLEOTIDE SEQUENCE</scope>
    <source>
        <strain evidence="1">0166_1</strain>
    </source>
</reference>
<evidence type="ECO:0000313" key="2">
    <source>
        <dbReference type="Proteomes" id="UP001162834"/>
    </source>
</evidence>
<proteinExistence type="predicted"/>
<dbReference type="Proteomes" id="UP001162834">
    <property type="component" value="Chromosome"/>
</dbReference>
<dbReference type="InterPro" id="IPR036388">
    <property type="entry name" value="WH-like_DNA-bd_sf"/>
</dbReference>
<dbReference type="AlphaFoldDB" id="A0A9E6XX91"/>